<keyword evidence="2" id="KW-1185">Reference proteome</keyword>
<organism evidence="1 2">
    <name type="scientific">Rangifer tarandus platyrhynchus</name>
    <name type="common">Svalbard reindeer</name>
    <dbReference type="NCBI Taxonomy" id="3082113"/>
    <lineage>
        <taxon>Eukaryota</taxon>
        <taxon>Metazoa</taxon>
        <taxon>Chordata</taxon>
        <taxon>Craniata</taxon>
        <taxon>Vertebrata</taxon>
        <taxon>Euteleostomi</taxon>
        <taxon>Mammalia</taxon>
        <taxon>Eutheria</taxon>
        <taxon>Laurasiatheria</taxon>
        <taxon>Artiodactyla</taxon>
        <taxon>Ruminantia</taxon>
        <taxon>Pecora</taxon>
        <taxon>Cervidae</taxon>
        <taxon>Odocoileinae</taxon>
        <taxon>Rangifer</taxon>
    </lineage>
</organism>
<protein>
    <submittedName>
        <fullName evidence="1">Uncharacterized protein</fullName>
    </submittedName>
</protein>
<sequence length="160" mass="17784">MQDRPCEKWQSTPVFLPGESHGQRRLVGYSPWGRQESDTTERLTHRPCRSPCGLVVGGLHQVYMLRTLAGLRGPHLVHPLAFFPLSIESGTDVQRCLLEGRDYPNVISPSYPVHTPQSAPKEHLYTLGITCTQLLIAQLPGGVSLFFPADGSTIHSFIRL</sequence>
<name>A0ABN8YE92_RANTA</name>
<dbReference type="EMBL" id="OX459952">
    <property type="protein sequence ID" value="CAI9158176.1"/>
    <property type="molecule type" value="Genomic_DNA"/>
</dbReference>
<accession>A0ABN8YE92</accession>
<proteinExistence type="predicted"/>
<evidence type="ECO:0000313" key="1">
    <source>
        <dbReference type="EMBL" id="CAI9158176.1"/>
    </source>
</evidence>
<gene>
    <name evidence="1" type="ORF">MRATA1EN1_LOCUS7138</name>
</gene>
<reference evidence="1" key="1">
    <citation type="submission" date="2023-04" db="EMBL/GenBank/DDBJ databases">
        <authorList>
            <consortium name="ELIXIR-Norway"/>
        </authorList>
    </citation>
    <scope>NUCLEOTIDE SEQUENCE [LARGE SCALE GENOMIC DNA]</scope>
</reference>
<evidence type="ECO:0000313" key="2">
    <source>
        <dbReference type="Proteomes" id="UP001176941"/>
    </source>
</evidence>
<dbReference type="Proteomes" id="UP001176941">
    <property type="component" value="Chromosome 16"/>
</dbReference>